<comment type="caution">
    <text evidence="1">The sequence shown here is derived from an EMBL/GenBank/DDBJ whole genome shotgun (WGS) entry which is preliminary data.</text>
</comment>
<keyword evidence="2" id="KW-1185">Reference proteome</keyword>
<dbReference type="EMBL" id="JADEXQ010000073">
    <property type="protein sequence ID" value="MBE9031708.1"/>
    <property type="molecule type" value="Genomic_DNA"/>
</dbReference>
<dbReference type="RefSeq" id="WP_264326535.1">
    <property type="nucleotide sequence ID" value="NZ_JADEXQ010000073.1"/>
</dbReference>
<name>A0A928VN82_9CYAN</name>
<organism evidence="1 2">
    <name type="scientific">Romeriopsis navalis LEGE 11480</name>
    <dbReference type="NCBI Taxonomy" id="2777977"/>
    <lineage>
        <taxon>Bacteria</taxon>
        <taxon>Bacillati</taxon>
        <taxon>Cyanobacteriota</taxon>
        <taxon>Cyanophyceae</taxon>
        <taxon>Leptolyngbyales</taxon>
        <taxon>Leptolyngbyaceae</taxon>
        <taxon>Romeriopsis</taxon>
        <taxon>Romeriopsis navalis</taxon>
    </lineage>
</organism>
<proteinExistence type="predicted"/>
<dbReference type="Proteomes" id="UP000625316">
    <property type="component" value="Unassembled WGS sequence"/>
</dbReference>
<evidence type="ECO:0000313" key="2">
    <source>
        <dbReference type="Proteomes" id="UP000625316"/>
    </source>
</evidence>
<dbReference type="AlphaFoldDB" id="A0A928VN82"/>
<reference evidence="1" key="1">
    <citation type="submission" date="2020-10" db="EMBL/GenBank/DDBJ databases">
        <authorList>
            <person name="Castelo-Branco R."/>
            <person name="Eusebio N."/>
            <person name="Adriana R."/>
            <person name="Vieira A."/>
            <person name="Brugerolle De Fraissinette N."/>
            <person name="Rezende De Castro R."/>
            <person name="Schneider M.P."/>
            <person name="Vasconcelos V."/>
            <person name="Leao P.N."/>
        </authorList>
    </citation>
    <scope>NUCLEOTIDE SEQUENCE</scope>
    <source>
        <strain evidence="1">LEGE 11480</strain>
    </source>
</reference>
<evidence type="ECO:0000313" key="1">
    <source>
        <dbReference type="EMBL" id="MBE9031708.1"/>
    </source>
</evidence>
<sequence>MQTIGPISIGKWLLLSRLVFGLGFPSGRMIKRLLTLNVLAELSWSGIQIWVTSRLGSGGFPPRRSG</sequence>
<gene>
    <name evidence="1" type="ORF">IQ266_18405</name>
</gene>
<protein>
    <submittedName>
        <fullName evidence="1">Uncharacterized protein</fullName>
    </submittedName>
</protein>
<accession>A0A928VN82</accession>